<keyword evidence="2" id="KW-0223">Dioxygenase</keyword>
<dbReference type="InterPro" id="IPR005123">
    <property type="entry name" value="Oxoglu/Fe-dep_dioxygenase_dom"/>
</dbReference>
<evidence type="ECO:0000256" key="1">
    <source>
        <dbReference type="ARBA" id="ARBA00022723"/>
    </source>
</evidence>
<dbReference type="InterPro" id="IPR037151">
    <property type="entry name" value="AlkB-like_sf"/>
</dbReference>
<dbReference type="PANTHER" id="PTHR16557">
    <property type="entry name" value="ALKYLATED DNA REPAIR PROTEIN ALKB-RELATED"/>
    <property type="match status" value="1"/>
</dbReference>
<dbReference type="Pfam" id="PF13532">
    <property type="entry name" value="2OG-FeII_Oxy_2"/>
    <property type="match status" value="1"/>
</dbReference>
<keyword evidence="1 5" id="KW-0479">Metal-binding</keyword>
<evidence type="ECO:0000313" key="9">
    <source>
        <dbReference type="Proteomes" id="UP000076738"/>
    </source>
</evidence>
<evidence type="ECO:0000256" key="5">
    <source>
        <dbReference type="PIRSR" id="PIRSR604574-2"/>
    </source>
</evidence>
<proteinExistence type="predicted"/>
<dbReference type="STRING" id="1330018.A0A167RSJ9"/>
<dbReference type="GO" id="GO:0046872">
    <property type="term" value="F:metal ion binding"/>
    <property type="evidence" value="ECO:0007669"/>
    <property type="project" value="UniProtKB-KW"/>
</dbReference>
<feature type="region of interest" description="Disordered" evidence="6">
    <location>
        <begin position="1"/>
        <end position="20"/>
    </location>
</feature>
<evidence type="ECO:0000259" key="7">
    <source>
        <dbReference type="PROSITE" id="PS51471"/>
    </source>
</evidence>
<organism evidence="8 9">
    <name type="scientific">Calocera viscosa (strain TUFC12733)</name>
    <dbReference type="NCBI Taxonomy" id="1330018"/>
    <lineage>
        <taxon>Eukaryota</taxon>
        <taxon>Fungi</taxon>
        <taxon>Dikarya</taxon>
        <taxon>Basidiomycota</taxon>
        <taxon>Agaricomycotina</taxon>
        <taxon>Dacrymycetes</taxon>
        <taxon>Dacrymycetales</taxon>
        <taxon>Dacrymycetaceae</taxon>
        <taxon>Calocera</taxon>
    </lineage>
</organism>
<dbReference type="GO" id="GO:0005737">
    <property type="term" value="C:cytoplasm"/>
    <property type="evidence" value="ECO:0007669"/>
    <property type="project" value="TreeGrafter"/>
</dbReference>
<feature type="region of interest" description="Disordered" evidence="6">
    <location>
        <begin position="169"/>
        <end position="193"/>
    </location>
</feature>
<feature type="binding site" evidence="5">
    <location>
        <position position="317"/>
    </location>
    <ligand>
        <name>Fe cation</name>
        <dbReference type="ChEBI" id="CHEBI:24875"/>
        <note>catalytic</note>
    </ligand>
</feature>
<feature type="binding site" evidence="5">
    <location>
        <position position="319"/>
    </location>
    <ligand>
        <name>Fe cation</name>
        <dbReference type="ChEBI" id="CHEBI:24875"/>
        <note>catalytic</note>
    </ligand>
</feature>
<gene>
    <name evidence="8" type="ORF">CALVIDRAFT_532845</name>
</gene>
<name>A0A167RSJ9_CALVF</name>
<evidence type="ECO:0000256" key="6">
    <source>
        <dbReference type="SAM" id="MobiDB-lite"/>
    </source>
</evidence>
<dbReference type="PANTHER" id="PTHR16557:SF2">
    <property type="entry name" value="NUCLEIC ACID DIOXYGENASE ALKBH1"/>
    <property type="match status" value="1"/>
</dbReference>
<comment type="cofactor">
    <cofactor evidence="5">
        <name>Fe(2+)</name>
        <dbReference type="ChEBI" id="CHEBI:29033"/>
    </cofactor>
    <text evidence="5">Binds 1 Fe(2+) ion per subunit.</text>
</comment>
<dbReference type="SUPFAM" id="SSF51197">
    <property type="entry name" value="Clavaminate synthase-like"/>
    <property type="match status" value="1"/>
</dbReference>
<feature type="domain" description="Fe2OG dioxygenase" evidence="7">
    <location>
        <begin position="298"/>
        <end position="421"/>
    </location>
</feature>
<sequence length="436" mass="47635">MPEPTRTGRSCPPDTSSPSYRKALKHHLATLQPVSSSSSSLSPFRGAEKRFKTRFPPPVEEVRGALDVALLDSAREGEVTEGWWRGCVHEGVREVRLRDKERTRGYVVPSVPGLVILPAFLLPREQRQLVRCCLQDAAKLPNETNLDTHYVLPSEGLWAAARDEPDESILPRAVSATTIPSEAEGERGRRTLIANPPASVGSLADLLSPKAAAAPSPHLPPSLPGELLQKLRWANIGASYHWTSKSYDLSRCSPPVPGEVAVLCKRAVRAVPWEEVYTPADSAPGGQAPGWERWAEDYAPDAGIVNFYGLADTLMAHVDHSEVDCTRPLVSISLGHACVFLLGGATRDVPPLPILLRSGDALLMSGPCRRWYHGVPRVLEGSLPGYLWDALEGEDEDEREWAPFRTYLARTRINVNVRQVFPPGMEVGGLAGVTPE</sequence>
<dbReference type="OrthoDB" id="6614653at2759"/>
<keyword evidence="9" id="KW-1185">Reference proteome</keyword>
<dbReference type="AlphaFoldDB" id="A0A167RSJ9"/>
<dbReference type="InterPro" id="IPR027450">
    <property type="entry name" value="AlkB-like"/>
</dbReference>
<protein>
    <recommendedName>
        <fullName evidence="7">Fe2OG dioxygenase domain-containing protein</fullName>
    </recommendedName>
</protein>
<dbReference type="EMBL" id="KV417267">
    <property type="protein sequence ID" value="KZP01229.1"/>
    <property type="molecule type" value="Genomic_DNA"/>
</dbReference>
<dbReference type="Proteomes" id="UP000076738">
    <property type="component" value="Unassembled WGS sequence"/>
</dbReference>
<keyword evidence="3" id="KW-0560">Oxidoreductase</keyword>
<keyword evidence="4 5" id="KW-0408">Iron</keyword>
<accession>A0A167RSJ9</accession>
<evidence type="ECO:0000256" key="4">
    <source>
        <dbReference type="ARBA" id="ARBA00023004"/>
    </source>
</evidence>
<dbReference type="Gene3D" id="2.60.120.590">
    <property type="entry name" value="Alpha-ketoglutarate-dependent dioxygenase AlkB-like"/>
    <property type="match status" value="1"/>
</dbReference>
<dbReference type="PROSITE" id="PS51471">
    <property type="entry name" value="FE2OG_OXY"/>
    <property type="match status" value="1"/>
</dbReference>
<dbReference type="InterPro" id="IPR004574">
    <property type="entry name" value="Alkb"/>
</dbReference>
<reference evidence="8 9" key="1">
    <citation type="journal article" date="2016" name="Mol. Biol. Evol.">
        <title>Comparative Genomics of Early-Diverging Mushroom-Forming Fungi Provides Insights into the Origins of Lignocellulose Decay Capabilities.</title>
        <authorList>
            <person name="Nagy L.G."/>
            <person name="Riley R."/>
            <person name="Tritt A."/>
            <person name="Adam C."/>
            <person name="Daum C."/>
            <person name="Floudas D."/>
            <person name="Sun H."/>
            <person name="Yadav J.S."/>
            <person name="Pangilinan J."/>
            <person name="Larsson K.H."/>
            <person name="Matsuura K."/>
            <person name="Barry K."/>
            <person name="Labutti K."/>
            <person name="Kuo R."/>
            <person name="Ohm R.A."/>
            <person name="Bhattacharya S.S."/>
            <person name="Shirouzu T."/>
            <person name="Yoshinaga Y."/>
            <person name="Martin F.M."/>
            <person name="Grigoriev I.V."/>
            <person name="Hibbett D.S."/>
        </authorList>
    </citation>
    <scope>NUCLEOTIDE SEQUENCE [LARGE SCALE GENOMIC DNA]</scope>
    <source>
        <strain evidence="8 9">TUFC12733</strain>
    </source>
</reference>
<evidence type="ECO:0000313" key="8">
    <source>
        <dbReference type="EMBL" id="KZP01229.1"/>
    </source>
</evidence>
<dbReference type="GO" id="GO:0005634">
    <property type="term" value="C:nucleus"/>
    <property type="evidence" value="ECO:0007669"/>
    <property type="project" value="TreeGrafter"/>
</dbReference>
<dbReference type="GO" id="GO:0051213">
    <property type="term" value="F:dioxygenase activity"/>
    <property type="evidence" value="ECO:0007669"/>
    <property type="project" value="UniProtKB-KW"/>
</dbReference>
<evidence type="ECO:0000256" key="2">
    <source>
        <dbReference type="ARBA" id="ARBA00022964"/>
    </source>
</evidence>
<evidence type="ECO:0000256" key="3">
    <source>
        <dbReference type="ARBA" id="ARBA00023002"/>
    </source>
</evidence>
<feature type="binding site" evidence="5">
    <location>
        <position position="373"/>
    </location>
    <ligand>
        <name>Fe cation</name>
        <dbReference type="ChEBI" id="CHEBI:24875"/>
        <note>catalytic</note>
    </ligand>
</feature>